<accession>A0A160TJ35</accession>
<dbReference type="PROSITE" id="PS00175">
    <property type="entry name" value="PG_MUTASE"/>
    <property type="match status" value="1"/>
</dbReference>
<dbReference type="SMART" id="SM00855">
    <property type="entry name" value="PGAM"/>
    <property type="match status" value="1"/>
</dbReference>
<keyword evidence="1" id="KW-0324">Glycolysis</keyword>
<evidence type="ECO:0000313" key="3">
    <source>
        <dbReference type="EMBL" id="CUS43797.1"/>
    </source>
</evidence>
<dbReference type="EMBL" id="CZQE01000084">
    <property type="protein sequence ID" value="CUS43797.1"/>
    <property type="molecule type" value="Genomic_DNA"/>
</dbReference>
<name>A0A160TJ35_9ZZZZ</name>
<proteinExistence type="predicted"/>
<evidence type="ECO:0000256" key="1">
    <source>
        <dbReference type="ARBA" id="ARBA00023152"/>
    </source>
</evidence>
<dbReference type="InterPro" id="IPR029033">
    <property type="entry name" value="His_PPase_superfam"/>
</dbReference>
<dbReference type="Pfam" id="PF00300">
    <property type="entry name" value="His_Phos_1"/>
    <property type="match status" value="1"/>
</dbReference>
<dbReference type="GO" id="GO:0016791">
    <property type="term" value="F:phosphatase activity"/>
    <property type="evidence" value="ECO:0007669"/>
    <property type="project" value="TreeGrafter"/>
</dbReference>
<dbReference type="GO" id="GO:0005737">
    <property type="term" value="C:cytoplasm"/>
    <property type="evidence" value="ECO:0007669"/>
    <property type="project" value="TreeGrafter"/>
</dbReference>
<reference evidence="3" key="1">
    <citation type="submission" date="2015-10" db="EMBL/GenBank/DDBJ databases">
        <authorList>
            <person name="Gilbert D.G."/>
        </authorList>
    </citation>
    <scope>NUCLEOTIDE SEQUENCE</scope>
</reference>
<gene>
    <name evidence="3" type="ORF">MGWOODY_Smn2194</name>
</gene>
<dbReference type="CDD" id="cd07067">
    <property type="entry name" value="HP_PGM_like"/>
    <property type="match status" value="1"/>
</dbReference>
<dbReference type="Gene3D" id="3.40.50.1240">
    <property type="entry name" value="Phosphoglycerate mutase-like"/>
    <property type="match status" value="1"/>
</dbReference>
<protein>
    <submittedName>
        <fullName evidence="3">Phosphoglycerate mutase family 4</fullName>
    </submittedName>
</protein>
<organism evidence="3">
    <name type="scientific">hydrothermal vent metagenome</name>
    <dbReference type="NCBI Taxonomy" id="652676"/>
    <lineage>
        <taxon>unclassified sequences</taxon>
        <taxon>metagenomes</taxon>
        <taxon>ecological metagenomes</taxon>
    </lineage>
</organism>
<dbReference type="InterPro" id="IPR050275">
    <property type="entry name" value="PGM_Phosphatase"/>
</dbReference>
<dbReference type="InterPro" id="IPR013078">
    <property type="entry name" value="His_Pase_superF_clade-1"/>
</dbReference>
<dbReference type="PANTHER" id="PTHR48100">
    <property type="entry name" value="BROAD-SPECIFICITY PHOSPHATASE YOR283W-RELATED"/>
    <property type="match status" value="1"/>
</dbReference>
<dbReference type="SUPFAM" id="SSF53254">
    <property type="entry name" value="Phosphoglycerate mutase-like"/>
    <property type="match status" value="1"/>
</dbReference>
<evidence type="ECO:0000256" key="2">
    <source>
        <dbReference type="ARBA" id="ARBA00023235"/>
    </source>
</evidence>
<sequence length="209" mass="22356">MRLGRDFIARHGETVFNAAHRLQGDHPHTPLTRAGFMQAEEMGRALRSALGAKPTLTMWASPTGRALQTLAVIAEHLELDWHQAKTDVRLVEIGMGSWGGRYYADVIAEVGPVFDPVHAMLTPAPDGEIYPEIATRVSGWLADTDEDPGDRLVIMHGISSRVLRGVMTGAAHIPAIGAPAAPGLTQGSVVMIERGVETVVHVGTGYSPA</sequence>
<dbReference type="AlphaFoldDB" id="A0A160TJ35"/>
<dbReference type="PANTHER" id="PTHR48100:SF1">
    <property type="entry name" value="HISTIDINE PHOSPHATASE FAMILY PROTEIN-RELATED"/>
    <property type="match status" value="1"/>
</dbReference>
<keyword evidence="2" id="KW-0413">Isomerase</keyword>
<dbReference type="InterPro" id="IPR001345">
    <property type="entry name" value="PG/BPGM_mutase_AS"/>
</dbReference>